<protein>
    <recommendedName>
        <fullName evidence="2">Phosphocarrier protein HPr</fullName>
    </recommendedName>
    <alternativeName>
        <fullName evidence="5">Histidine-containing protein</fullName>
    </alternativeName>
</protein>
<dbReference type="RefSeq" id="WP_290194333.1">
    <property type="nucleotide sequence ID" value="NZ_CP047654.1"/>
</dbReference>
<evidence type="ECO:0000256" key="4">
    <source>
        <dbReference type="ARBA" id="ARBA00022597"/>
    </source>
</evidence>
<evidence type="ECO:0000313" key="8">
    <source>
        <dbReference type="Proteomes" id="UP001180840"/>
    </source>
</evidence>
<dbReference type="NCBIfam" id="TIGR01003">
    <property type="entry name" value="PTS_HPr_family"/>
    <property type="match status" value="1"/>
</dbReference>
<dbReference type="PRINTS" id="PR00107">
    <property type="entry name" value="PHOSPHOCPHPR"/>
</dbReference>
<gene>
    <name evidence="7" type="ORF">J2S39_001189</name>
</gene>
<organism evidence="7 8">
    <name type="scientific">Corynebacterium guangdongense</name>
    <dbReference type="NCBI Taxonomy" id="1783348"/>
    <lineage>
        <taxon>Bacteria</taxon>
        <taxon>Bacillati</taxon>
        <taxon>Actinomycetota</taxon>
        <taxon>Actinomycetes</taxon>
        <taxon>Mycobacteriales</taxon>
        <taxon>Corynebacteriaceae</taxon>
        <taxon>Corynebacterium</taxon>
    </lineage>
</organism>
<comment type="caution">
    <text evidence="7">The sequence shown here is derived from an EMBL/GenBank/DDBJ whole genome shotgun (WGS) entry which is preliminary data.</text>
</comment>
<sequence length="94" mass="9808">MASRIVRVGSTVGLHARPAAAIADVALTFNEEIMLHLVGEDDEGADASSSLMIMALGAQQGDRVEVRSTNPKAVDAIADLVAANLDHGRRDATL</sequence>
<dbReference type="InterPro" id="IPR035895">
    <property type="entry name" value="HPr-like_sf"/>
</dbReference>
<dbReference type="InterPro" id="IPR050399">
    <property type="entry name" value="HPr"/>
</dbReference>
<keyword evidence="3" id="KW-0813">Transport</keyword>
<dbReference type="Pfam" id="PF00381">
    <property type="entry name" value="PTS-HPr"/>
    <property type="match status" value="1"/>
</dbReference>
<evidence type="ECO:0000256" key="1">
    <source>
        <dbReference type="ARBA" id="ARBA00003681"/>
    </source>
</evidence>
<keyword evidence="8" id="KW-1185">Reference proteome</keyword>
<evidence type="ECO:0000256" key="3">
    <source>
        <dbReference type="ARBA" id="ARBA00022448"/>
    </source>
</evidence>
<dbReference type="InterPro" id="IPR001020">
    <property type="entry name" value="PTS_HPr_His_P_site"/>
</dbReference>
<feature type="domain" description="HPr" evidence="6">
    <location>
        <begin position="1"/>
        <end position="88"/>
    </location>
</feature>
<proteinExistence type="predicted"/>
<evidence type="ECO:0000313" key="7">
    <source>
        <dbReference type="EMBL" id="MDR7329513.1"/>
    </source>
</evidence>
<dbReference type="Gene3D" id="3.30.1340.10">
    <property type="entry name" value="HPr-like"/>
    <property type="match status" value="1"/>
</dbReference>
<dbReference type="CDD" id="cd00367">
    <property type="entry name" value="PTS-HPr_like"/>
    <property type="match status" value="1"/>
</dbReference>
<dbReference type="PANTHER" id="PTHR33705">
    <property type="entry name" value="PHOSPHOCARRIER PROTEIN HPR"/>
    <property type="match status" value="1"/>
</dbReference>
<evidence type="ECO:0000256" key="5">
    <source>
        <dbReference type="ARBA" id="ARBA00033055"/>
    </source>
</evidence>
<reference evidence="7" key="1">
    <citation type="submission" date="2023-07" db="EMBL/GenBank/DDBJ databases">
        <title>Sequencing the genomes of 1000 actinobacteria strains.</title>
        <authorList>
            <person name="Klenk H.-P."/>
        </authorList>
    </citation>
    <scope>NUCLEOTIDE SEQUENCE</scope>
    <source>
        <strain evidence="7">DSM 107476</strain>
    </source>
</reference>
<comment type="function">
    <text evidence="1">General (non sugar-specific) component of the phosphoenolpyruvate-dependent sugar phosphotransferase system (sugar PTS). This major carbohydrate active-transport system catalyzes the phosphorylation of incoming sugar substrates concomitantly with their translocation across the cell membrane. The phosphoryl group from phosphoenolpyruvate (PEP) is transferred to the phosphoryl carrier protein HPr by enzyme I. Phospho-HPr then transfers it to the PTS EIIA domain.</text>
</comment>
<dbReference type="PROSITE" id="PS51350">
    <property type="entry name" value="PTS_HPR_DOM"/>
    <property type="match status" value="1"/>
</dbReference>
<dbReference type="PROSITE" id="PS00369">
    <property type="entry name" value="PTS_HPR_HIS"/>
    <property type="match status" value="1"/>
</dbReference>
<keyword evidence="4" id="KW-0762">Sugar transport</keyword>
<dbReference type="Proteomes" id="UP001180840">
    <property type="component" value="Unassembled WGS sequence"/>
</dbReference>
<dbReference type="InterPro" id="IPR000032">
    <property type="entry name" value="HPr-like"/>
</dbReference>
<accession>A0ABU1ZX46</accession>
<dbReference type="PANTHER" id="PTHR33705:SF1">
    <property type="entry name" value="PHOSPHOCARRIER PROTEIN HPR"/>
    <property type="match status" value="1"/>
</dbReference>
<name>A0ABU1ZX46_9CORY</name>
<dbReference type="SUPFAM" id="SSF55594">
    <property type="entry name" value="HPr-like"/>
    <property type="match status" value="1"/>
</dbReference>
<dbReference type="EMBL" id="JAVDXZ010000001">
    <property type="protein sequence ID" value="MDR7329513.1"/>
    <property type="molecule type" value="Genomic_DNA"/>
</dbReference>
<evidence type="ECO:0000259" key="6">
    <source>
        <dbReference type="PROSITE" id="PS51350"/>
    </source>
</evidence>
<evidence type="ECO:0000256" key="2">
    <source>
        <dbReference type="ARBA" id="ARBA00020422"/>
    </source>
</evidence>